<accession>R1B9T5</accession>
<name>R1B9T5_EMIHU</name>
<feature type="non-terminal residue" evidence="3">
    <location>
        <position position="1"/>
    </location>
</feature>
<feature type="compositionally biased region" description="Low complexity" evidence="2">
    <location>
        <begin position="68"/>
        <end position="86"/>
    </location>
</feature>
<dbReference type="RefSeq" id="XP_005758441.1">
    <property type="nucleotide sequence ID" value="XM_005758384.1"/>
</dbReference>
<dbReference type="EMBL" id="KB869926">
    <property type="protein sequence ID" value="EOD06012.1"/>
    <property type="molecule type" value="Genomic_DNA"/>
</dbReference>
<dbReference type="PANTHER" id="PTHR19211">
    <property type="entry name" value="ATP-BINDING TRANSPORT PROTEIN-RELATED"/>
    <property type="match status" value="1"/>
</dbReference>
<dbReference type="SUPFAM" id="SSF52540">
    <property type="entry name" value="P-loop containing nucleoside triphosphate hydrolases"/>
    <property type="match status" value="1"/>
</dbReference>
<feature type="compositionally biased region" description="Polar residues" evidence="2">
    <location>
        <begin position="51"/>
        <end position="60"/>
    </location>
</feature>
<dbReference type="HOGENOM" id="CLU_1105136_0_0_1"/>
<evidence type="ECO:0000313" key="3">
    <source>
        <dbReference type="EMBL" id="EOD06012.1"/>
    </source>
</evidence>
<evidence type="ECO:0000256" key="1">
    <source>
        <dbReference type="ARBA" id="ARBA00022737"/>
    </source>
</evidence>
<sequence>VCTDVTHYDNGGQLGKPCRFVYYPMTFSEFQKLKPEIAAGLPRIDSGPPKSASQPASEVSGSEDVSELSESMSSVSVSESNASEGSGLSTTLAKVDEMIAAGLILPMNFPDPGEPEGTRTLGKPEGIRTFRKPVMTLKKCSFKYPETDRYILKEVDATVTLGSRAVIVGGNGSGLSTLLVVGTCKSTFLKLLIGDLEPEEGQGEMWKHHALRLSPEDADEKLEEGRLAYGARLGYVEDVCRTCADHEEGREA</sequence>
<protein>
    <recommendedName>
        <fullName evidence="4">ABC transporter domain-containing protein</fullName>
    </recommendedName>
</protein>
<keyword evidence="1" id="KW-0677">Repeat</keyword>
<reference evidence="3" key="1">
    <citation type="submission" date="2012-07" db="EMBL/GenBank/DDBJ databases">
        <title>Genome variability drives Emilianias global distribution.</title>
        <authorList>
            <consortium name="DOE Joint Genome Institute"/>
            <person name="Read B."/>
            <person name="Kegel J."/>
            <person name="Klute M."/>
            <person name="Kuo A."/>
            <person name="Lefebvre S.C."/>
            <person name="Maumus F."/>
            <person name="Mayer C."/>
            <person name="Miller J."/>
            <person name="Allen A."/>
            <person name="Bidle K."/>
            <person name="Borodovsky M."/>
            <person name="Bowler C."/>
            <person name="Brownlee C."/>
            <person name="Claverie J.-M."/>
            <person name="Cock M."/>
            <person name="De Vargas C."/>
            <person name="Elias M."/>
            <person name="Frickenhaus S."/>
            <person name="Gladyshev V.N."/>
            <person name="Gonzalez K."/>
            <person name="Guda C."/>
            <person name="Hadaegh A."/>
            <person name="Herman E."/>
            <person name="Iglesias-Rodriguez D."/>
            <person name="Jones B."/>
            <person name="Lawson T."/>
            <person name="Leese F."/>
            <person name="Lin Y.-C."/>
            <person name="Lindquist E."/>
            <person name="Lobanov A."/>
            <person name="Lucas S."/>
            <person name="Malik S.-H.B."/>
            <person name="Marsh M.E."/>
            <person name="Mock T."/>
            <person name="Monier A."/>
            <person name="Moreau H."/>
            <person name="Mueller-Roeber B."/>
            <person name="Napier J."/>
            <person name="Ogata H."/>
            <person name="Parker M."/>
            <person name="Probert I."/>
            <person name="Quesneville H."/>
            <person name="Raines C."/>
            <person name="Rensing S."/>
            <person name="Riano-Pachon D.M."/>
            <person name="Richier S."/>
            <person name="Rokitta S."/>
            <person name="Salamov A."/>
            <person name="Sarno A.F."/>
            <person name="Schmutz J."/>
            <person name="Schroeder D."/>
            <person name="Shiraiwa Y."/>
            <person name="Soanes D.M."/>
            <person name="Valentin K."/>
            <person name="Van Der Giezen M."/>
            <person name="Van Der Peer Y."/>
            <person name="Vardi A."/>
            <person name="Verret F."/>
            <person name="Von Dassow P."/>
            <person name="Wheeler G."/>
            <person name="Williams B."/>
            <person name="Wilson W."/>
            <person name="Wolfe G."/>
            <person name="Wurch L.L."/>
            <person name="Young J."/>
            <person name="Dacks J.B."/>
            <person name="Delwiche C.F."/>
            <person name="Dyhrman S."/>
            <person name="Glockner G."/>
            <person name="John U."/>
            <person name="Richards T."/>
            <person name="Worden A.Z."/>
            <person name="Zhang X."/>
            <person name="Grigoriev I.V."/>
        </authorList>
    </citation>
    <scope>NUCLEOTIDE SEQUENCE</scope>
    <source>
        <strain evidence="3">CCMP1516</strain>
    </source>
</reference>
<dbReference type="GO" id="GO:0005524">
    <property type="term" value="F:ATP binding"/>
    <property type="evidence" value="ECO:0007669"/>
    <property type="project" value="TreeGrafter"/>
</dbReference>
<dbReference type="KEGG" id="ehx:EMIHUDRAFT_259132"/>
<gene>
    <name evidence="3" type="ORF">EMIHUDRAFT_259132</name>
</gene>
<feature type="region of interest" description="Disordered" evidence="2">
    <location>
        <begin position="40"/>
        <end position="88"/>
    </location>
</feature>
<dbReference type="Gene3D" id="3.40.50.300">
    <property type="entry name" value="P-loop containing nucleotide triphosphate hydrolases"/>
    <property type="match status" value="1"/>
</dbReference>
<dbReference type="AlphaFoldDB" id="R1B9T5"/>
<evidence type="ECO:0008006" key="4">
    <source>
        <dbReference type="Google" id="ProtNLM"/>
    </source>
</evidence>
<dbReference type="InterPro" id="IPR050611">
    <property type="entry name" value="ABCF"/>
</dbReference>
<evidence type="ECO:0000256" key="2">
    <source>
        <dbReference type="SAM" id="MobiDB-lite"/>
    </source>
</evidence>
<organism evidence="3">
    <name type="scientific">Emiliania huxleyi</name>
    <name type="common">Coccolithophore</name>
    <name type="synonym">Pontosphaera huxleyi</name>
    <dbReference type="NCBI Taxonomy" id="2903"/>
    <lineage>
        <taxon>Eukaryota</taxon>
        <taxon>Haptista</taxon>
        <taxon>Haptophyta</taxon>
        <taxon>Prymnesiophyceae</taxon>
        <taxon>Isochrysidales</taxon>
        <taxon>Noelaerhabdaceae</taxon>
        <taxon>Emiliania</taxon>
    </lineage>
</organism>
<dbReference type="PANTHER" id="PTHR19211:SF127">
    <property type="entry name" value="ABC TRANSPORTER DOMAIN-CONTAINING PROTEIN"/>
    <property type="match status" value="1"/>
</dbReference>
<dbReference type="InterPro" id="IPR027417">
    <property type="entry name" value="P-loop_NTPase"/>
</dbReference>
<dbReference type="GeneID" id="17252162"/>
<proteinExistence type="predicted"/>